<gene>
    <name evidence="1" type="ORF">BJ138DRAFT_1197369</name>
</gene>
<keyword evidence="2" id="KW-1185">Reference proteome</keyword>
<dbReference type="EMBL" id="MU269223">
    <property type="protein sequence ID" value="KAH7903096.1"/>
    <property type="molecule type" value="Genomic_DNA"/>
</dbReference>
<dbReference type="Proteomes" id="UP000790377">
    <property type="component" value="Unassembled WGS sequence"/>
</dbReference>
<evidence type="ECO:0000313" key="1">
    <source>
        <dbReference type="EMBL" id="KAH7903096.1"/>
    </source>
</evidence>
<organism evidence="1 2">
    <name type="scientific">Hygrophoropsis aurantiaca</name>
    <dbReference type="NCBI Taxonomy" id="72124"/>
    <lineage>
        <taxon>Eukaryota</taxon>
        <taxon>Fungi</taxon>
        <taxon>Dikarya</taxon>
        <taxon>Basidiomycota</taxon>
        <taxon>Agaricomycotina</taxon>
        <taxon>Agaricomycetes</taxon>
        <taxon>Agaricomycetidae</taxon>
        <taxon>Boletales</taxon>
        <taxon>Coniophorineae</taxon>
        <taxon>Hygrophoropsidaceae</taxon>
        <taxon>Hygrophoropsis</taxon>
    </lineage>
</organism>
<evidence type="ECO:0000313" key="2">
    <source>
        <dbReference type="Proteomes" id="UP000790377"/>
    </source>
</evidence>
<comment type="caution">
    <text evidence="1">The sequence shown here is derived from an EMBL/GenBank/DDBJ whole genome shotgun (WGS) entry which is preliminary data.</text>
</comment>
<name>A0ACB7ZPK0_9AGAM</name>
<sequence length="749" mass="83631">MALLLDAIQISILELLRTPIPEQSTVLVQMQPNKCFSILEPNEDLECLKTRKIPPAQWLEAMEKAFGQAWFDGAKSIIDFSVVGSRLPLWTLTYWKEISLVFRKKALWNNAHRWLARMGQEGNLYCLEETDQARHAMGALCWGAPFHAIGGGTGPEALLPLLSDAEWLDDDIINLSMRMLSERAQLIPELSTSTLIAPLLFSTNLQAASEGKLLPHLDRYTSFFKSGQRKILYFPAHVNNNHWVAFRIDFKRHTLEYGDSLMSAPKPTKVIQAALDWLKKNFDVPFHNNGPVLPHGIQLDQNSCGLCVVNTISHNLFGDELFTHGKRKLFRINLFTELANTQSSYGIAPKSSSSRSSDDYQSLSVRDLLAKHDHNYVVASSTTASDSGSDSRGADPISTPQIETSECSEIDGGWQTDETTDLTLPPCSSASPSPYPGLSDDEMEIDDNDDFTCRVPPPQKNRISSNVSNKRKRSDSAAGSQERQNISSRTSNKQISGSDSSISSVFGPTGISKSAISERKLKAEMKAGTLQIDDRKRAKYEETCLLSDPKARFRYEESWLAWHSRCGKWYKQKLPYDTSRFSDHVHKCTVKGPRVTLLGDYFSKPKSVSTAAVQTRKKNDETKGTAKENNSHHVPAKAVCLGITGANASRLPTYIDRTGAEGGGSRSLSIISEEHYDRPYSTLNEEEKLIIGSVTLEATNMVQTLMKSPSEFLIVIRETRKDEKERRKERDLSVLQTSHEYQSNASSTI</sequence>
<protein>
    <submittedName>
        <fullName evidence="1">Uncharacterized protein</fullName>
    </submittedName>
</protein>
<proteinExistence type="predicted"/>
<reference evidence="1" key="1">
    <citation type="journal article" date="2021" name="New Phytol.">
        <title>Evolutionary innovations through gain and loss of genes in the ectomycorrhizal Boletales.</title>
        <authorList>
            <person name="Wu G."/>
            <person name="Miyauchi S."/>
            <person name="Morin E."/>
            <person name="Kuo A."/>
            <person name="Drula E."/>
            <person name="Varga T."/>
            <person name="Kohler A."/>
            <person name="Feng B."/>
            <person name="Cao Y."/>
            <person name="Lipzen A."/>
            <person name="Daum C."/>
            <person name="Hundley H."/>
            <person name="Pangilinan J."/>
            <person name="Johnson J."/>
            <person name="Barry K."/>
            <person name="LaButti K."/>
            <person name="Ng V."/>
            <person name="Ahrendt S."/>
            <person name="Min B."/>
            <person name="Choi I.G."/>
            <person name="Park H."/>
            <person name="Plett J.M."/>
            <person name="Magnuson J."/>
            <person name="Spatafora J.W."/>
            <person name="Nagy L.G."/>
            <person name="Henrissat B."/>
            <person name="Grigoriev I.V."/>
            <person name="Yang Z.L."/>
            <person name="Xu J."/>
            <person name="Martin F.M."/>
        </authorList>
    </citation>
    <scope>NUCLEOTIDE SEQUENCE</scope>
    <source>
        <strain evidence="1">ATCC 28755</strain>
    </source>
</reference>
<accession>A0ACB7ZPK0</accession>